<dbReference type="PaxDb" id="39947-A0A0P0WWE7"/>
<dbReference type="AlphaFoldDB" id="A0A0P0WWE7"/>
<protein>
    <submittedName>
        <fullName evidence="1">Os06g0324000 protein</fullName>
    </submittedName>
</protein>
<organism evidence="1 2">
    <name type="scientific">Oryza sativa subsp. japonica</name>
    <name type="common">Rice</name>
    <dbReference type="NCBI Taxonomy" id="39947"/>
    <lineage>
        <taxon>Eukaryota</taxon>
        <taxon>Viridiplantae</taxon>
        <taxon>Streptophyta</taxon>
        <taxon>Embryophyta</taxon>
        <taxon>Tracheophyta</taxon>
        <taxon>Spermatophyta</taxon>
        <taxon>Magnoliopsida</taxon>
        <taxon>Liliopsida</taxon>
        <taxon>Poales</taxon>
        <taxon>Poaceae</taxon>
        <taxon>BOP clade</taxon>
        <taxon>Oryzoideae</taxon>
        <taxon>Oryzeae</taxon>
        <taxon>Oryzinae</taxon>
        <taxon>Oryza</taxon>
        <taxon>Oryza sativa</taxon>
    </lineage>
</organism>
<gene>
    <name evidence="1" type="ordered locus">Os06g0324000</name>
    <name evidence="1" type="ORF">OSNPB_060324000</name>
</gene>
<feature type="non-terminal residue" evidence="1">
    <location>
        <position position="1"/>
    </location>
</feature>
<evidence type="ECO:0000313" key="2">
    <source>
        <dbReference type="Proteomes" id="UP000059680"/>
    </source>
</evidence>
<reference evidence="2" key="1">
    <citation type="journal article" date="2005" name="Nature">
        <title>The map-based sequence of the rice genome.</title>
        <authorList>
            <consortium name="International rice genome sequencing project (IRGSP)"/>
            <person name="Matsumoto T."/>
            <person name="Wu J."/>
            <person name="Kanamori H."/>
            <person name="Katayose Y."/>
            <person name="Fujisawa M."/>
            <person name="Namiki N."/>
            <person name="Mizuno H."/>
            <person name="Yamamoto K."/>
            <person name="Antonio B.A."/>
            <person name="Baba T."/>
            <person name="Sakata K."/>
            <person name="Nagamura Y."/>
            <person name="Aoki H."/>
            <person name="Arikawa K."/>
            <person name="Arita K."/>
            <person name="Bito T."/>
            <person name="Chiden Y."/>
            <person name="Fujitsuka N."/>
            <person name="Fukunaka R."/>
            <person name="Hamada M."/>
            <person name="Harada C."/>
            <person name="Hayashi A."/>
            <person name="Hijishita S."/>
            <person name="Honda M."/>
            <person name="Hosokawa S."/>
            <person name="Ichikawa Y."/>
            <person name="Idonuma A."/>
            <person name="Iijima M."/>
            <person name="Ikeda M."/>
            <person name="Ikeno M."/>
            <person name="Ito K."/>
            <person name="Ito S."/>
            <person name="Ito T."/>
            <person name="Ito Y."/>
            <person name="Ito Y."/>
            <person name="Iwabuchi A."/>
            <person name="Kamiya K."/>
            <person name="Karasawa W."/>
            <person name="Kurita K."/>
            <person name="Katagiri S."/>
            <person name="Kikuta A."/>
            <person name="Kobayashi H."/>
            <person name="Kobayashi N."/>
            <person name="Machita K."/>
            <person name="Maehara T."/>
            <person name="Masukawa M."/>
            <person name="Mizubayashi T."/>
            <person name="Mukai Y."/>
            <person name="Nagasaki H."/>
            <person name="Nagata Y."/>
            <person name="Naito S."/>
            <person name="Nakashima M."/>
            <person name="Nakama Y."/>
            <person name="Nakamichi Y."/>
            <person name="Nakamura M."/>
            <person name="Meguro A."/>
            <person name="Negishi M."/>
            <person name="Ohta I."/>
            <person name="Ohta T."/>
            <person name="Okamoto M."/>
            <person name="Ono N."/>
            <person name="Saji S."/>
            <person name="Sakaguchi M."/>
            <person name="Sakai K."/>
            <person name="Shibata M."/>
            <person name="Shimokawa T."/>
            <person name="Song J."/>
            <person name="Takazaki Y."/>
            <person name="Terasawa K."/>
            <person name="Tsugane M."/>
            <person name="Tsuji K."/>
            <person name="Ueda S."/>
            <person name="Waki K."/>
            <person name="Yamagata H."/>
            <person name="Yamamoto M."/>
            <person name="Yamamoto S."/>
            <person name="Yamane H."/>
            <person name="Yoshiki S."/>
            <person name="Yoshihara R."/>
            <person name="Yukawa K."/>
            <person name="Zhong H."/>
            <person name="Yano M."/>
            <person name="Yuan Q."/>
            <person name="Ouyang S."/>
            <person name="Liu J."/>
            <person name="Jones K.M."/>
            <person name="Gansberger K."/>
            <person name="Moffat K."/>
            <person name="Hill J."/>
            <person name="Bera J."/>
            <person name="Fadrosh D."/>
            <person name="Jin S."/>
            <person name="Johri S."/>
            <person name="Kim M."/>
            <person name="Overton L."/>
            <person name="Reardon M."/>
            <person name="Tsitrin T."/>
            <person name="Vuong H."/>
            <person name="Weaver B."/>
            <person name="Ciecko A."/>
            <person name="Tallon L."/>
            <person name="Jackson J."/>
            <person name="Pai G."/>
            <person name="Aken S.V."/>
            <person name="Utterback T."/>
            <person name="Reidmuller S."/>
            <person name="Feldblyum T."/>
            <person name="Hsiao J."/>
            <person name="Zismann V."/>
            <person name="Iobst S."/>
            <person name="de Vazeille A.R."/>
            <person name="Buell C.R."/>
            <person name="Ying K."/>
            <person name="Li Y."/>
            <person name="Lu T."/>
            <person name="Huang Y."/>
            <person name="Zhao Q."/>
            <person name="Feng Q."/>
            <person name="Zhang L."/>
            <person name="Zhu J."/>
            <person name="Weng Q."/>
            <person name="Mu J."/>
            <person name="Lu Y."/>
            <person name="Fan D."/>
            <person name="Liu Y."/>
            <person name="Guan J."/>
            <person name="Zhang Y."/>
            <person name="Yu S."/>
            <person name="Liu X."/>
            <person name="Zhang Y."/>
            <person name="Hong G."/>
            <person name="Han B."/>
            <person name="Choisne N."/>
            <person name="Demange N."/>
            <person name="Orjeda G."/>
            <person name="Samain S."/>
            <person name="Cattolico L."/>
            <person name="Pelletier E."/>
            <person name="Couloux A."/>
            <person name="Segurens B."/>
            <person name="Wincker P."/>
            <person name="D'Hont A."/>
            <person name="Scarpelli C."/>
            <person name="Weissenbach J."/>
            <person name="Salanoubat M."/>
            <person name="Quetier F."/>
            <person name="Yu Y."/>
            <person name="Kim H.R."/>
            <person name="Rambo T."/>
            <person name="Currie J."/>
            <person name="Collura K."/>
            <person name="Luo M."/>
            <person name="Yang T."/>
            <person name="Ammiraju J.S.S."/>
            <person name="Engler F."/>
            <person name="Soderlund C."/>
            <person name="Wing R.A."/>
            <person name="Palmer L.E."/>
            <person name="de la Bastide M."/>
            <person name="Spiegel L."/>
            <person name="Nascimento L."/>
            <person name="Zutavern T."/>
            <person name="O'Shaughnessy A."/>
            <person name="Dike S."/>
            <person name="Dedhia N."/>
            <person name="Preston R."/>
            <person name="Balija V."/>
            <person name="McCombie W.R."/>
            <person name="Chow T."/>
            <person name="Chen H."/>
            <person name="Chung M."/>
            <person name="Chen C."/>
            <person name="Shaw J."/>
            <person name="Wu H."/>
            <person name="Hsiao K."/>
            <person name="Chao Y."/>
            <person name="Chu M."/>
            <person name="Cheng C."/>
            <person name="Hour A."/>
            <person name="Lee P."/>
            <person name="Lin S."/>
            <person name="Lin Y."/>
            <person name="Liou J."/>
            <person name="Liu S."/>
            <person name="Hsing Y."/>
            <person name="Raghuvanshi S."/>
            <person name="Mohanty A."/>
            <person name="Bharti A.K."/>
            <person name="Gaur A."/>
            <person name="Gupta V."/>
            <person name="Kumar D."/>
            <person name="Ravi V."/>
            <person name="Vij S."/>
            <person name="Kapur A."/>
            <person name="Khurana P."/>
            <person name="Khurana P."/>
            <person name="Khurana J.P."/>
            <person name="Tyagi A.K."/>
            <person name="Gaikwad K."/>
            <person name="Singh A."/>
            <person name="Dalal V."/>
            <person name="Srivastava S."/>
            <person name="Dixit A."/>
            <person name="Pal A.K."/>
            <person name="Ghazi I.A."/>
            <person name="Yadav M."/>
            <person name="Pandit A."/>
            <person name="Bhargava A."/>
            <person name="Sureshbabu K."/>
            <person name="Batra K."/>
            <person name="Sharma T.R."/>
            <person name="Mohapatra T."/>
            <person name="Singh N.K."/>
            <person name="Messing J."/>
            <person name="Nelson A.B."/>
            <person name="Fuks G."/>
            <person name="Kavchok S."/>
            <person name="Keizer G."/>
            <person name="Linton E."/>
            <person name="Llaca V."/>
            <person name="Song R."/>
            <person name="Tanyolac B."/>
            <person name="Young S."/>
            <person name="Ho-Il K."/>
            <person name="Hahn J.H."/>
            <person name="Sangsakoo G."/>
            <person name="Vanavichit A."/>
            <person name="de Mattos Luiz.A.T."/>
            <person name="Zimmer P.D."/>
            <person name="Malone G."/>
            <person name="Dellagostin O."/>
            <person name="de Oliveira A.C."/>
            <person name="Bevan M."/>
            <person name="Bancroft I."/>
            <person name="Minx P."/>
            <person name="Cordum H."/>
            <person name="Wilson R."/>
            <person name="Cheng Z."/>
            <person name="Jin W."/>
            <person name="Jiang J."/>
            <person name="Leong S.A."/>
            <person name="Iwama H."/>
            <person name="Gojobori T."/>
            <person name="Itoh T."/>
            <person name="Niimura Y."/>
            <person name="Fujii Y."/>
            <person name="Habara T."/>
            <person name="Sakai H."/>
            <person name="Sato Y."/>
            <person name="Wilson G."/>
            <person name="Kumar K."/>
            <person name="McCouch S."/>
            <person name="Juretic N."/>
            <person name="Hoen D."/>
            <person name="Wright S."/>
            <person name="Bruskiewich R."/>
            <person name="Bureau T."/>
            <person name="Miyao A."/>
            <person name="Hirochika H."/>
            <person name="Nishikawa T."/>
            <person name="Kadowaki K."/>
            <person name="Sugiura M."/>
            <person name="Burr B."/>
            <person name="Sasaki T."/>
        </authorList>
    </citation>
    <scope>NUCLEOTIDE SEQUENCE [LARGE SCALE GENOMIC DNA]</scope>
    <source>
        <strain evidence="2">cv. Nipponbare</strain>
    </source>
</reference>
<dbReference type="EMBL" id="AP014962">
    <property type="protein sequence ID" value="BAS97515.1"/>
    <property type="molecule type" value="Genomic_DNA"/>
</dbReference>
<keyword evidence="2" id="KW-1185">Reference proteome</keyword>
<reference evidence="1 2" key="3">
    <citation type="journal article" date="2013" name="Rice">
        <title>Improvement of the Oryza sativa Nipponbare reference genome using next generation sequence and optical map data.</title>
        <authorList>
            <person name="Kawahara Y."/>
            <person name="de la Bastide M."/>
            <person name="Hamilton J.P."/>
            <person name="Kanamori H."/>
            <person name="McCombie W.R."/>
            <person name="Ouyang S."/>
            <person name="Schwartz D.C."/>
            <person name="Tanaka T."/>
            <person name="Wu J."/>
            <person name="Zhou S."/>
            <person name="Childs K.L."/>
            <person name="Davidson R.M."/>
            <person name="Lin H."/>
            <person name="Quesada-Ocampo L."/>
            <person name="Vaillancourt B."/>
            <person name="Sakai H."/>
            <person name="Lee S.S."/>
            <person name="Kim J."/>
            <person name="Numa H."/>
            <person name="Itoh T."/>
            <person name="Buell C.R."/>
            <person name="Matsumoto T."/>
        </authorList>
    </citation>
    <scope>NUCLEOTIDE SEQUENCE [LARGE SCALE GENOMIC DNA]</scope>
    <source>
        <strain evidence="2">cv. Nipponbare</strain>
    </source>
</reference>
<accession>A0A0P0WWE7</accession>
<name>A0A0P0WWE7_ORYSJ</name>
<sequence length="49" mass="5464">RGILTCGSHAESAATSDKTRLKTAEGPSLHGFISWEIRCIWFCGWRTIL</sequence>
<proteinExistence type="predicted"/>
<evidence type="ECO:0000313" key="1">
    <source>
        <dbReference type="EMBL" id="BAS97515.1"/>
    </source>
</evidence>
<dbReference type="Proteomes" id="UP000059680">
    <property type="component" value="Chromosome 6"/>
</dbReference>
<dbReference type="Gramene" id="Os06t0324000-01">
    <property type="protein sequence ID" value="Os06t0324000-01"/>
    <property type="gene ID" value="Os06g0324000"/>
</dbReference>
<dbReference type="InParanoid" id="A0A0P0WWE7"/>
<reference evidence="1 2" key="2">
    <citation type="journal article" date="2013" name="Plant Cell Physiol.">
        <title>Rice Annotation Project Database (RAP-DB): an integrative and interactive database for rice genomics.</title>
        <authorList>
            <person name="Sakai H."/>
            <person name="Lee S.S."/>
            <person name="Tanaka T."/>
            <person name="Numa H."/>
            <person name="Kim J."/>
            <person name="Kawahara Y."/>
            <person name="Wakimoto H."/>
            <person name="Yang C.C."/>
            <person name="Iwamoto M."/>
            <person name="Abe T."/>
            <person name="Yamada Y."/>
            <person name="Muto A."/>
            <person name="Inokuchi H."/>
            <person name="Ikemura T."/>
            <person name="Matsumoto T."/>
            <person name="Sasaki T."/>
            <person name="Itoh T."/>
        </authorList>
    </citation>
    <scope>NUCLEOTIDE SEQUENCE [LARGE SCALE GENOMIC DNA]</scope>
    <source>
        <strain evidence="2">cv. Nipponbare</strain>
    </source>
</reference>